<evidence type="ECO:0000313" key="1">
    <source>
        <dbReference type="EMBL" id="AGC67920.1"/>
    </source>
</evidence>
<gene>
    <name evidence="1" type="ordered locus">Cst_c09220</name>
</gene>
<accession>L7VIN1</accession>
<reference evidence="1 2" key="1">
    <citation type="journal article" date="2013" name="Genome Announc.">
        <title>Complete genome sequence of Clostridium stercorarium subsp. stercorarium strain DSM 8532, a thermophilic degrader of plant cell wall fibers.</title>
        <authorList>
            <person name="Poehlein A."/>
            <person name="Zverlov V.V."/>
            <person name="Daniel R."/>
            <person name="Schwarz W.H."/>
            <person name="Liebl W."/>
        </authorList>
    </citation>
    <scope>NUCLEOTIDE SEQUENCE [LARGE SCALE GENOMIC DNA]</scope>
    <source>
        <strain evidence="2">ATCC 35414 / DSM 8532 / NCIMB 11754</strain>
    </source>
</reference>
<dbReference type="PATRIC" id="fig|1121335.3.peg.898"/>
<dbReference type="EMBL" id="CP004044">
    <property type="protein sequence ID" value="AGC67920.1"/>
    <property type="molecule type" value="Genomic_DNA"/>
</dbReference>
<sequence length="43" mass="4932">MKIFLCSGTGKNTGRMLLKTKIKKLLSYQCYDKIKMDFGNDKA</sequence>
<dbReference type="RefSeq" id="WP_015358611.1">
    <property type="nucleotide sequence ID" value="NC_020134.1"/>
</dbReference>
<name>L7VIN1_THES1</name>
<evidence type="ECO:0000313" key="2">
    <source>
        <dbReference type="Proteomes" id="UP000011220"/>
    </source>
</evidence>
<dbReference type="Proteomes" id="UP000011220">
    <property type="component" value="Chromosome"/>
</dbReference>
<organism evidence="1 2">
    <name type="scientific">Thermoclostridium stercorarium (strain ATCC 35414 / DSM 8532 / NCIMB 11754)</name>
    <name type="common">Clostridium stercorarium</name>
    <dbReference type="NCBI Taxonomy" id="1121335"/>
    <lineage>
        <taxon>Bacteria</taxon>
        <taxon>Bacillati</taxon>
        <taxon>Bacillota</taxon>
        <taxon>Clostridia</taxon>
        <taxon>Eubacteriales</taxon>
        <taxon>Oscillospiraceae</taxon>
        <taxon>Thermoclostridium</taxon>
    </lineage>
</organism>
<proteinExistence type="predicted"/>
<dbReference type="KEGG" id="css:Cst_c09220"/>
<dbReference type="STRING" id="1121335.Cst_c09220"/>
<keyword evidence="2" id="KW-1185">Reference proteome</keyword>
<protein>
    <submittedName>
        <fullName evidence="1">Uncharacterized protein</fullName>
    </submittedName>
</protein>
<dbReference type="AlphaFoldDB" id="L7VIN1"/>